<dbReference type="GO" id="GO:0004376">
    <property type="term" value="F:GPI mannosyltransferase activity"/>
    <property type="evidence" value="ECO:0007669"/>
    <property type="project" value="InterPro"/>
</dbReference>
<comment type="pathway">
    <text evidence="3">Glycolipid biosynthesis; glycosylphosphatidylinositol-anchor biosynthesis.</text>
</comment>
<feature type="transmembrane region" description="Helical" evidence="22">
    <location>
        <begin position="29"/>
        <end position="51"/>
    </location>
</feature>
<organism evidence="24 26">
    <name type="scientific">Wuchereria bancrofti</name>
    <dbReference type="NCBI Taxonomy" id="6293"/>
    <lineage>
        <taxon>Eukaryota</taxon>
        <taxon>Metazoa</taxon>
        <taxon>Ecdysozoa</taxon>
        <taxon>Nematoda</taxon>
        <taxon>Chromadorea</taxon>
        <taxon>Rhabditida</taxon>
        <taxon>Spirurina</taxon>
        <taxon>Spiruromorpha</taxon>
        <taxon>Filarioidea</taxon>
        <taxon>Onchocercidae</taxon>
        <taxon>Wuchereria</taxon>
    </lineage>
</organism>
<comment type="pathway">
    <text evidence="4">Protein modification; peptidyl-diphthamide biosynthesis.</text>
</comment>
<evidence type="ECO:0000256" key="9">
    <source>
        <dbReference type="ARBA" id="ARBA00022603"/>
    </source>
</evidence>
<evidence type="ECO:0000256" key="17">
    <source>
        <dbReference type="ARBA" id="ARBA00031139"/>
    </source>
</evidence>
<feature type="transmembrane region" description="Helical" evidence="22">
    <location>
        <begin position="290"/>
        <end position="311"/>
    </location>
</feature>
<evidence type="ECO:0000256" key="21">
    <source>
        <dbReference type="ARBA" id="ARBA00093608"/>
    </source>
</evidence>
<evidence type="ECO:0000259" key="23">
    <source>
        <dbReference type="Pfam" id="PF00590"/>
    </source>
</evidence>
<dbReference type="HAMAP" id="MF_01084">
    <property type="entry name" value="Diphthine_synth"/>
    <property type="match status" value="1"/>
</dbReference>
<dbReference type="GO" id="GO:0005789">
    <property type="term" value="C:endoplasmic reticulum membrane"/>
    <property type="evidence" value="ECO:0007669"/>
    <property type="project" value="UniProtKB-SubCell"/>
</dbReference>
<evidence type="ECO:0000256" key="1">
    <source>
        <dbReference type="ARBA" id="ARBA00004006"/>
    </source>
</evidence>
<evidence type="ECO:0000256" key="20">
    <source>
        <dbReference type="ARBA" id="ARBA00093408"/>
    </source>
</evidence>
<evidence type="ECO:0000256" key="12">
    <source>
        <dbReference type="ARBA" id="ARBA00022691"/>
    </source>
</evidence>
<dbReference type="EC" id="2.1.1.314" evidence="7"/>
<dbReference type="Gene3D" id="3.30.950.10">
    <property type="entry name" value="Methyltransferase, Cobalt-precorrin-4 Transmethylase, Domain 2"/>
    <property type="match status" value="1"/>
</dbReference>
<evidence type="ECO:0000313" key="24">
    <source>
        <dbReference type="EMBL" id="EJW86532.1"/>
    </source>
</evidence>
<keyword evidence="8" id="KW-0337">GPI-anchor biosynthesis</keyword>
<evidence type="ECO:0000256" key="4">
    <source>
        <dbReference type="ARBA" id="ARBA00005156"/>
    </source>
</evidence>
<dbReference type="EMBL" id="ADBV01000693">
    <property type="protein sequence ID" value="EJW86532.1"/>
    <property type="molecule type" value="Genomic_DNA"/>
</dbReference>
<comment type="subcellular location">
    <subcellularLocation>
        <location evidence="2">Endoplasmic reticulum membrane</location>
        <topology evidence="2">Multi-pass membrane protein</topology>
    </subcellularLocation>
</comment>
<dbReference type="GO" id="GO:0141133">
    <property type="term" value="F:diphthine methyl ester synthase activity"/>
    <property type="evidence" value="ECO:0007669"/>
    <property type="project" value="UniProtKB-EC"/>
</dbReference>
<dbReference type="GO" id="GO:1990529">
    <property type="term" value="C:glycosylphosphatidylinositol-mannosyltransferase I complex"/>
    <property type="evidence" value="ECO:0007669"/>
    <property type="project" value="TreeGrafter"/>
</dbReference>
<dbReference type="EMBL" id="UYWW01000171">
    <property type="protein sequence ID" value="VDM07586.1"/>
    <property type="molecule type" value="Genomic_DNA"/>
</dbReference>
<evidence type="ECO:0000256" key="3">
    <source>
        <dbReference type="ARBA" id="ARBA00004687"/>
    </source>
</evidence>
<evidence type="ECO:0000256" key="19">
    <source>
        <dbReference type="ARBA" id="ARBA00048752"/>
    </source>
</evidence>
<comment type="function">
    <text evidence="20">Catalytic subunit of the glycosylphosphatidylinositol-mannosyltransferase I complex which catalyzes the transfer of the first mannose, via an alpha-1,4 bond from a dolichol-phosphate-mannose (Dol-P-Man) to the glucosaminyl acyl phosphatidylinositol (GlcN-(acyl)PI) intermediate to generate alpha-D-Man-(1-&gt;4)-alpha-D-GlcN-(1-&gt;6)-(1-radyl,2-acyl-sn-glycero-3-phospho)-2-acyl-inositol and participates in the sixth step of the glycosylphosphatidylinositol-anchor biosynthesis.</text>
</comment>
<feature type="transmembrane region" description="Helical" evidence="22">
    <location>
        <begin position="318"/>
        <end position="334"/>
    </location>
</feature>
<keyword evidence="27" id="KW-1185">Reference proteome</keyword>
<keyword evidence="14" id="KW-0256">Endoplasmic reticulum</keyword>
<dbReference type="InterPro" id="IPR007704">
    <property type="entry name" value="PIG-M"/>
</dbReference>
<dbReference type="GO" id="GO:0017183">
    <property type="term" value="P:protein histidyl modification to diphthamide"/>
    <property type="evidence" value="ECO:0007669"/>
    <property type="project" value="UniProtKB-UniPathway"/>
</dbReference>
<protein>
    <recommendedName>
        <fullName evidence="21">GPI alpha-1,4-mannosyltransferase I, catalytic subunit</fullName>
        <ecNumber evidence="7">2.1.1.314</ecNumber>
    </recommendedName>
    <alternativeName>
        <fullName evidence="18">GPI mannosyltransferase I</fullName>
    </alternativeName>
    <alternativeName>
        <fullName evidence="17">Phosphatidylinositol-glycan biosynthesis class M protein</fullName>
    </alternativeName>
</protein>
<evidence type="ECO:0000256" key="16">
    <source>
        <dbReference type="ARBA" id="ARBA00023136"/>
    </source>
</evidence>
<reference evidence="24" key="1">
    <citation type="submission" date="2012-08" db="EMBL/GenBank/DDBJ databases">
        <title>The Genome Sequence of Wuchereria bancrofti.</title>
        <authorList>
            <consortium name="The Broad Institute Genome Sequencing Platform"/>
            <consortium name="Broad Institute Genome Sequencing Center for Infectious Disease"/>
            <person name="Nutman T.B."/>
            <person name="Fink D.L."/>
            <person name="Russ C."/>
            <person name="Young S."/>
            <person name="Zeng Q."/>
            <person name="Koehrsen M."/>
            <person name="Alvarado L."/>
            <person name="Berlin A."/>
            <person name="Borenstein D."/>
            <person name="Chapman S.B."/>
            <person name="Chen Z."/>
            <person name="Engels R."/>
            <person name="Freedman E."/>
            <person name="Gellesch M."/>
            <person name="Goldberg J."/>
            <person name="Griggs A."/>
            <person name="Gujja S."/>
            <person name="Heilman E.R."/>
            <person name="Heiman D."/>
            <person name="Hepburn T."/>
            <person name="Howarth C."/>
            <person name="Jen D."/>
            <person name="Larson L."/>
            <person name="Lewis B."/>
            <person name="Mehta T."/>
            <person name="Park D."/>
            <person name="Pearson M."/>
            <person name="Richards J."/>
            <person name="Roberts A."/>
            <person name="Saif S."/>
            <person name="Shea T."/>
            <person name="Shenoy N."/>
            <person name="Sisk P."/>
            <person name="Stolte C."/>
            <person name="Sykes S."/>
            <person name="Walk T."/>
            <person name="White J."/>
            <person name="Yandava C."/>
            <person name="Haas B."/>
            <person name="Henn M.R."/>
            <person name="Nusbaum C."/>
            <person name="Birren B."/>
        </authorList>
    </citation>
    <scope>NUCLEOTIDE SEQUENCE</scope>
</reference>
<dbReference type="Pfam" id="PF00590">
    <property type="entry name" value="TP_methylase"/>
    <property type="match status" value="1"/>
</dbReference>
<dbReference type="CDD" id="cd11647">
    <property type="entry name" value="DHP5_DphB"/>
    <property type="match status" value="1"/>
</dbReference>
<dbReference type="InterPro" id="IPR014777">
    <property type="entry name" value="4pyrrole_Mease_sub1"/>
</dbReference>
<evidence type="ECO:0000256" key="18">
    <source>
        <dbReference type="ARBA" id="ARBA00032997"/>
    </source>
</evidence>
<dbReference type="NCBIfam" id="TIGR00522">
    <property type="entry name" value="dph5"/>
    <property type="match status" value="1"/>
</dbReference>
<dbReference type="OrthoDB" id="2516at2759"/>
<dbReference type="Proteomes" id="UP000004810">
    <property type="component" value="Unassembled WGS sequence"/>
</dbReference>
<comment type="similarity">
    <text evidence="6">Belongs to the PIGM family.</text>
</comment>
<dbReference type="GO" id="GO:0032259">
    <property type="term" value="P:methylation"/>
    <property type="evidence" value="ECO:0007669"/>
    <property type="project" value="UniProtKB-KW"/>
</dbReference>
<feature type="transmembrane region" description="Helical" evidence="22">
    <location>
        <begin position="101"/>
        <end position="120"/>
    </location>
</feature>
<evidence type="ECO:0000256" key="22">
    <source>
        <dbReference type="SAM" id="Phobius"/>
    </source>
</evidence>
<keyword evidence="11" id="KW-0808">Transferase</keyword>
<evidence type="ECO:0000313" key="26">
    <source>
        <dbReference type="Proteomes" id="UP000004810"/>
    </source>
</evidence>
<evidence type="ECO:0000256" key="2">
    <source>
        <dbReference type="ARBA" id="ARBA00004477"/>
    </source>
</evidence>
<feature type="transmembrane region" description="Helical" evidence="22">
    <location>
        <begin position="366"/>
        <end position="385"/>
    </location>
</feature>
<dbReference type="AlphaFoldDB" id="J9FAI0"/>
<dbReference type="InterPro" id="IPR035996">
    <property type="entry name" value="4pyrrol_Methylase_sf"/>
</dbReference>
<evidence type="ECO:0000256" key="6">
    <source>
        <dbReference type="ARBA" id="ARBA00011071"/>
    </source>
</evidence>
<accession>J9FAI0</accession>
<dbReference type="FunCoup" id="J9FAI0">
    <property type="interactions" value="1922"/>
</dbReference>
<reference evidence="26" key="2">
    <citation type="submission" date="2012-08" db="EMBL/GenBank/DDBJ databases">
        <title>The Genome Sequence of Wuchereria bancrofti.</title>
        <authorList>
            <person name="Nutman T.B."/>
            <person name="Fink D.L."/>
            <person name="Russ C."/>
            <person name="Young S."/>
            <person name="Zeng Q."/>
            <person name="Koehrsen M."/>
            <person name="Alvarado L."/>
            <person name="Berlin A."/>
            <person name="Chapman S.B."/>
            <person name="Chen Z."/>
            <person name="Freedman E."/>
            <person name="Gellesch M."/>
            <person name="Goldberg J."/>
            <person name="Griggs A."/>
            <person name="Gujja S."/>
            <person name="Heilman E.R."/>
            <person name="Heiman D."/>
            <person name="Hepburn T."/>
            <person name="Howarth C."/>
            <person name="Jen D."/>
            <person name="Larson L."/>
            <person name="Lewis B."/>
            <person name="Mehta T."/>
            <person name="Park D."/>
            <person name="Pearson M."/>
            <person name="Roberts A."/>
            <person name="Saif S."/>
            <person name="Shea T."/>
            <person name="Shenoy N."/>
            <person name="Sisk P."/>
            <person name="Stolte C."/>
            <person name="Sykes S."/>
            <person name="Walk T."/>
            <person name="White J."/>
            <person name="Yandava C."/>
            <person name="Haas B."/>
            <person name="Henn M.R."/>
            <person name="Nusbaum C."/>
            <person name="Birren B."/>
        </authorList>
    </citation>
    <scope>NUCLEOTIDE SEQUENCE [LARGE SCALE GENOMIC DNA]</scope>
    <source>
        <strain evidence="26">NA</strain>
    </source>
</reference>
<dbReference type="InterPro" id="IPR004551">
    <property type="entry name" value="Dphthn_synthase"/>
</dbReference>
<keyword evidence="9" id="KW-0489">Methyltransferase</keyword>
<name>J9FAI0_WUCBA</name>
<feature type="transmembrane region" description="Helical" evidence="22">
    <location>
        <begin position="397"/>
        <end position="417"/>
    </location>
</feature>
<dbReference type="PANTHER" id="PTHR12886">
    <property type="entry name" value="PIG-M MANNOSYLTRANSFERASE"/>
    <property type="match status" value="1"/>
</dbReference>
<evidence type="ECO:0000256" key="5">
    <source>
        <dbReference type="ARBA" id="ARBA00006729"/>
    </source>
</evidence>
<reference evidence="25 27" key="3">
    <citation type="submission" date="2018-11" db="EMBL/GenBank/DDBJ databases">
        <authorList>
            <consortium name="Pathogen Informatics"/>
        </authorList>
    </citation>
    <scope>NUCLEOTIDE SEQUENCE [LARGE SCALE GENOMIC DNA]</scope>
</reference>
<evidence type="ECO:0000313" key="27">
    <source>
        <dbReference type="Proteomes" id="UP000270924"/>
    </source>
</evidence>
<dbReference type="UniPathway" id="UPA00559"/>
<feature type="domain" description="Tetrapyrrole methylase" evidence="23">
    <location>
        <begin position="460"/>
        <end position="701"/>
    </location>
</feature>
<dbReference type="GO" id="GO:0006506">
    <property type="term" value="P:GPI anchor biosynthetic process"/>
    <property type="evidence" value="ECO:0007669"/>
    <property type="project" value="UniProtKB-UniPathway"/>
</dbReference>
<dbReference type="SUPFAM" id="SSF53790">
    <property type="entry name" value="Tetrapyrrole methylase"/>
    <property type="match status" value="1"/>
</dbReference>
<dbReference type="OMA" id="WPDFGKI"/>
<dbReference type="GO" id="GO:0051751">
    <property type="term" value="F:alpha-1,4-mannosyltransferase activity"/>
    <property type="evidence" value="ECO:0007669"/>
    <property type="project" value="InterPro"/>
</dbReference>
<dbReference type="FunFam" id="3.30.950.10:FF:000004">
    <property type="entry name" value="Diphthine synthase putative"/>
    <property type="match status" value="1"/>
</dbReference>
<keyword evidence="10" id="KW-0328">Glycosyltransferase</keyword>
<feature type="transmembrane region" description="Helical" evidence="22">
    <location>
        <begin position="178"/>
        <end position="196"/>
    </location>
</feature>
<keyword evidence="13 22" id="KW-0812">Transmembrane</keyword>
<gene>
    <name evidence="25" type="ORF">WBA_LOCUS972</name>
    <name evidence="24" type="ORF">WUBG_02557</name>
</gene>
<dbReference type="Pfam" id="PF05007">
    <property type="entry name" value="Mannosyl_trans"/>
    <property type="match status" value="1"/>
</dbReference>
<keyword evidence="12" id="KW-0949">S-adenosyl-L-methionine</keyword>
<dbReference type="Proteomes" id="UP000270924">
    <property type="component" value="Unassembled WGS sequence"/>
</dbReference>
<evidence type="ECO:0000256" key="14">
    <source>
        <dbReference type="ARBA" id="ARBA00022824"/>
    </source>
</evidence>
<keyword evidence="15 22" id="KW-1133">Transmembrane helix</keyword>
<dbReference type="UniPathway" id="UPA00196"/>
<evidence type="ECO:0000256" key="11">
    <source>
        <dbReference type="ARBA" id="ARBA00022679"/>
    </source>
</evidence>
<evidence type="ECO:0000256" key="8">
    <source>
        <dbReference type="ARBA" id="ARBA00022502"/>
    </source>
</evidence>
<keyword evidence="16 22" id="KW-0472">Membrane</keyword>
<sequence length="735" mass="85102">MKIKQRESSGKQTLESIKRSENIWKQKQLILLSFLCRIILVYYGCIHDYLFEVQFTDIDYKVYSDAAEYIYRGQSPYKRATYRYTPLLAWLLTPVVKWPDFGKILFCAVDVAIGFLYFELAACSWTMHKDEDKSRMKRTVVIFWLANPLTAIISARGNADVLVCAVVLWTLYLLMRNQWWLAALVYGLLAVHLKLYPIIYLPSVYLSLSNVSLSSGWIDYGKRLISNTKGYIFVLIFSSSLLTLVIIFYMLYGMPYINEALLYHLYRTDTRHNFSPYFYLLYLAANNAQISWLISFCAFIPQVSLIIYLAFRFHDDLPFCWLITTAVFVSFNKVCTSQYFIWYICLLPIAQRSIEINILQISTVEAVYLIILWFLGQAFWLYPAYLFEFQGLDTFYLIWLSSLFFLAINTGIIVQLIRRHNCKRSCGIDKWFQRIKVSLGLYVALTTDLLKYTEIYFTSMLYLVGLGLGNVDDITVKGMVAVQKCSRVYLESYTSIMSFGLDKKKLEEFFNKEIEEADRMTIELDSDDIIDEAFDSDVCLLVVGDPLGATTHTSLVFNARKAGVDVEIVHNASIISAVGCCGLQLYRFGEIVSIVFWEENWHPDSYYFKIAENKKRGLHTLCLLDIKTKEQSIKNMMKGRKEFLPPRYMTCSDAAKQLLEIVDQMNDENMEPVYTESTEVVALARVGWDDQKIVFCSLEALCDLDMGPPLHSLIIPGELHPMELDFLKSFYHNIF</sequence>
<dbReference type="PANTHER" id="PTHR12886:SF0">
    <property type="entry name" value="GPI MANNOSYLTRANSFERASE 1"/>
    <property type="match status" value="1"/>
</dbReference>
<feature type="transmembrane region" description="Helical" evidence="22">
    <location>
        <begin position="231"/>
        <end position="252"/>
    </location>
</feature>
<dbReference type="Gene3D" id="3.40.1010.10">
    <property type="entry name" value="Cobalt-precorrin-4 Transmethylase, Domain 1"/>
    <property type="match status" value="1"/>
</dbReference>
<dbReference type="InterPro" id="IPR014776">
    <property type="entry name" value="4pyrrole_Mease_sub2"/>
</dbReference>
<evidence type="ECO:0000256" key="13">
    <source>
        <dbReference type="ARBA" id="ARBA00022692"/>
    </source>
</evidence>
<evidence type="ECO:0000256" key="10">
    <source>
        <dbReference type="ARBA" id="ARBA00022676"/>
    </source>
</evidence>
<comment type="function">
    <text evidence="1">S-adenosyl-L-methionine-dependent methyltransferase that catalyzes four methylations of the modified target histidine residue in translation elongation factor 2 (EF-2), to form an intermediate called diphthine methyl ester. The four successive methylation reactions represent the second step of diphthamide biosynthesis.</text>
</comment>
<evidence type="ECO:0000313" key="25">
    <source>
        <dbReference type="EMBL" id="VDM07586.1"/>
    </source>
</evidence>
<dbReference type="InterPro" id="IPR000878">
    <property type="entry name" value="4pyrrol_Mease"/>
</dbReference>
<comment type="catalytic activity">
    <reaction evidence="19">
        <text>2-[(3S)-amino-3-carboxypropyl]-L-histidyl-[translation elongation factor 2] + 4 S-adenosyl-L-methionine = diphthine methyl ester-[translation elongation factor 2] + 4 S-adenosyl-L-homocysteine + 3 H(+)</text>
        <dbReference type="Rhea" id="RHEA:42652"/>
        <dbReference type="Rhea" id="RHEA-COMP:9749"/>
        <dbReference type="Rhea" id="RHEA-COMP:10173"/>
        <dbReference type="ChEBI" id="CHEBI:15378"/>
        <dbReference type="ChEBI" id="CHEBI:57856"/>
        <dbReference type="ChEBI" id="CHEBI:59789"/>
        <dbReference type="ChEBI" id="CHEBI:73995"/>
        <dbReference type="ChEBI" id="CHEBI:79005"/>
        <dbReference type="EC" id="2.1.1.314"/>
    </reaction>
</comment>
<evidence type="ECO:0000256" key="7">
    <source>
        <dbReference type="ARBA" id="ARBA00011927"/>
    </source>
</evidence>
<proteinExistence type="inferred from homology"/>
<evidence type="ECO:0000256" key="15">
    <source>
        <dbReference type="ARBA" id="ARBA00022989"/>
    </source>
</evidence>
<comment type="similarity">
    <text evidence="5">Belongs to the diphthine synthase family.</text>
</comment>